<evidence type="ECO:0000313" key="3">
    <source>
        <dbReference type="Proteomes" id="UP000324897"/>
    </source>
</evidence>
<dbReference type="Proteomes" id="UP000324897">
    <property type="component" value="Chromosome 6"/>
</dbReference>
<dbReference type="AlphaFoldDB" id="A0A5J9WPX1"/>
<dbReference type="Gramene" id="TVU49410">
    <property type="protein sequence ID" value="TVU49410"/>
    <property type="gene ID" value="EJB05_00718"/>
</dbReference>
<gene>
    <name evidence="2" type="ORF">EJB05_00718</name>
</gene>
<evidence type="ECO:0000256" key="1">
    <source>
        <dbReference type="SAM" id="MobiDB-lite"/>
    </source>
</evidence>
<protein>
    <submittedName>
        <fullName evidence="2">Uncharacterized protein</fullName>
    </submittedName>
</protein>
<organism evidence="2 3">
    <name type="scientific">Eragrostis curvula</name>
    <name type="common">weeping love grass</name>
    <dbReference type="NCBI Taxonomy" id="38414"/>
    <lineage>
        <taxon>Eukaryota</taxon>
        <taxon>Viridiplantae</taxon>
        <taxon>Streptophyta</taxon>
        <taxon>Embryophyta</taxon>
        <taxon>Tracheophyta</taxon>
        <taxon>Spermatophyta</taxon>
        <taxon>Magnoliopsida</taxon>
        <taxon>Liliopsida</taxon>
        <taxon>Poales</taxon>
        <taxon>Poaceae</taxon>
        <taxon>PACMAD clade</taxon>
        <taxon>Chloridoideae</taxon>
        <taxon>Eragrostideae</taxon>
        <taxon>Eragrostidinae</taxon>
        <taxon>Eragrostis</taxon>
    </lineage>
</organism>
<evidence type="ECO:0000313" key="2">
    <source>
        <dbReference type="EMBL" id="TVU49410.1"/>
    </source>
</evidence>
<name>A0A5J9WPX1_9POAL</name>
<accession>A0A5J9WPX1</accession>
<comment type="caution">
    <text evidence="2">The sequence shown here is derived from an EMBL/GenBank/DDBJ whole genome shotgun (WGS) entry which is preliminary data.</text>
</comment>
<feature type="non-terminal residue" evidence="2">
    <location>
        <position position="1"/>
    </location>
</feature>
<reference evidence="2 3" key="1">
    <citation type="journal article" date="2019" name="Sci. Rep.">
        <title>A high-quality genome of Eragrostis curvula grass provides insights into Poaceae evolution and supports new strategies to enhance forage quality.</title>
        <authorList>
            <person name="Carballo J."/>
            <person name="Santos B.A.C.M."/>
            <person name="Zappacosta D."/>
            <person name="Garbus I."/>
            <person name="Selva J.P."/>
            <person name="Gallo C.A."/>
            <person name="Diaz A."/>
            <person name="Albertini E."/>
            <person name="Caccamo M."/>
            <person name="Echenique V."/>
        </authorList>
    </citation>
    <scope>NUCLEOTIDE SEQUENCE [LARGE SCALE GENOMIC DNA]</scope>
    <source>
        <strain evidence="3">cv. Victoria</strain>
        <tissue evidence="2">Leaf</tissue>
    </source>
</reference>
<proteinExistence type="predicted"/>
<feature type="region of interest" description="Disordered" evidence="1">
    <location>
        <begin position="38"/>
        <end position="61"/>
    </location>
</feature>
<keyword evidence="3" id="KW-1185">Reference proteome</keyword>
<sequence length="190" mass="21064">MGRNGFFHPSIRAEAGRVLDHPEQNRLVLRECTLRRARRERRPRPRREAAAAARGDGATAFPLHHGDDDILHPAPAASWLLLPAMFARGSPKLSARLLAVANGTKKKCSPKCSGAAKTSPRSHLAEGTYNVTSLDLAKRDIPDLEDETLRQIEDREGFVDLTEEAKENATVRSSQHWLGLERAILHRLGT</sequence>
<dbReference type="EMBL" id="RWGY01000002">
    <property type="protein sequence ID" value="TVU49410.1"/>
    <property type="molecule type" value="Genomic_DNA"/>
</dbReference>